<keyword evidence="3" id="KW-0418">Kinase</keyword>
<evidence type="ECO:0000313" key="3">
    <source>
        <dbReference type="EMBL" id="KAF1951586.1"/>
    </source>
</evidence>
<evidence type="ECO:0000256" key="1">
    <source>
        <dbReference type="SAM" id="MobiDB-lite"/>
    </source>
</evidence>
<feature type="region of interest" description="Disordered" evidence="1">
    <location>
        <begin position="70"/>
        <end position="144"/>
    </location>
</feature>
<dbReference type="PROSITE" id="PS00108">
    <property type="entry name" value="PROTEIN_KINASE_ST"/>
    <property type="match status" value="1"/>
</dbReference>
<reference evidence="3" key="1">
    <citation type="journal article" date="2020" name="Stud. Mycol.">
        <title>101 Dothideomycetes genomes: a test case for predicting lifestyles and emergence of pathogens.</title>
        <authorList>
            <person name="Haridas S."/>
            <person name="Albert R."/>
            <person name="Binder M."/>
            <person name="Bloem J."/>
            <person name="Labutti K."/>
            <person name="Salamov A."/>
            <person name="Andreopoulos B."/>
            <person name="Baker S."/>
            <person name="Barry K."/>
            <person name="Bills G."/>
            <person name="Bluhm B."/>
            <person name="Cannon C."/>
            <person name="Castanera R."/>
            <person name="Culley D."/>
            <person name="Daum C."/>
            <person name="Ezra D."/>
            <person name="Gonzalez J."/>
            <person name="Henrissat B."/>
            <person name="Kuo A."/>
            <person name="Liang C."/>
            <person name="Lipzen A."/>
            <person name="Lutzoni F."/>
            <person name="Magnuson J."/>
            <person name="Mondo S."/>
            <person name="Nolan M."/>
            <person name="Ohm R."/>
            <person name="Pangilinan J."/>
            <person name="Park H.-J."/>
            <person name="Ramirez L."/>
            <person name="Alfaro M."/>
            <person name="Sun H."/>
            <person name="Tritt A."/>
            <person name="Yoshinaga Y."/>
            <person name="Zwiers L.-H."/>
            <person name="Turgeon B."/>
            <person name="Goodwin S."/>
            <person name="Spatafora J."/>
            <person name="Crous P."/>
            <person name="Grigoriev I."/>
        </authorList>
    </citation>
    <scope>NUCLEOTIDE SEQUENCE</scope>
    <source>
        <strain evidence="3">CBS 675.92</strain>
    </source>
</reference>
<feature type="region of interest" description="Disordered" evidence="1">
    <location>
        <begin position="362"/>
        <end position="384"/>
    </location>
</feature>
<protein>
    <submittedName>
        <fullName evidence="3">Kinase-like protein</fullName>
    </submittedName>
</protein>
<dbReference type="PROSITE" id="PS50011">
    <property type="entry name" value="PROTEIN_KINASE_DOM"/>
    <property type="match status" value="1"/>
</dbReference>
<feature type="compositionally biased region" description="Polar residues" evidence="1">
    <location>
        <begin position="117"/>
        <end position="142"/>
    </location>
</feature>
<dbReference type="Gene3D" id="1.10.510.10">
    <property type="entry name" value="Transferase(Phosphotransferase) domain 1"/>
    <property type="match status" value="1"/>
</dbReference>
<dbReference type="SMART" id="SM00220">
    <property type="entry name" value="S_TKc"/>
    <property type="match status" value="1"/>
</dbReference>
<dbReference type="OrthoDB" id="1668230at2759"/>
<dbReference type="PANTHER" id="PTHR44167">
    <property type="entry name" value="OVARIAN-SPECIFIC SERINE/THREONINE-PROTEIN KINASE LOK-RELATED"/>
    <property type="match status" value="1"/>
</dbReference>
<proteinExistence type="predicted"/>
<dbReference type="GO" id="GO:0004674">
    <property type="term" value="F:protein serine/threonine kinase activity"/>
    <property type="evidence" value="ECO:0007669"/>
    <property type="project" value="TreeGrafter"/>
</dbReference>
<accession>A0A6A5TL92</accession>
<dbReference type="GO" id="GO:0005737">
    <property type="term" value="C:cytoplasm"/>
    <property type="evidence" value="ECO:0007669"/>
    <property type="project" value="TreeGrafter"/>
</dbReference>
<dbReference type="Proteomes" id="UP000800035">
    <property type="component" value="Unassembled WGS sequence"/>
</dbReference>
<dbReference type="EMBL" id="ML977016">
    <property type="protein sequence ID" value="KAF1951586.1"/>
    <property type="molecule type" value="Genomic_DNA"/>
</dbReference>
<name>A0A6A5TL92_9PLEO</name>
<feature type="domain" description="Protein kinase" evidence="2">
    <location>
        <begin position="171"/>
        <end position="521"/>
    </location>
</feature>
<dbReference type="GO" id="GO:0044773">
    <property type="term" value="P:mitotic DNA damage checkpoint signaling"/>
    <property type="evidence" value="ECO:0007669"/>
    <property type="project" value="TreeGrafter"/>
</dbReference>
<dbReference type="Pfam" id="PF00069">
    <property type="entry name" value="Pkinase"/>
    <property type="match status" value="1"/>
</dbReference>
<sequence length="521" mass="55775">MAKLANFVFPPRRSSTPPAADTEVDIETQPQLPRERPQISLQTRTHSREREGPAYRLSVPEVTTSLAKTLNPACSTPPDSPRTHAYKLGSSTNNNFHGNSGIDPHTPPLTPTRSKHTPSNSKGSITSLDGTLQVPPSSSLPMTNAEKVGSDELIIFPYQATDYKITTTDAKGTKKVLGSGLWSDVYHATPTLPLPLPTPSNASPPITPHSRSSSLTSASLPSLPPAYAIKTPSSAAAAKVLREEARILSYLTRFPGSENYIVPFYGHDPRSGALVLKLMDSTLEDWITHTLNTLPEPARAAKLNRVFPGIARQLLDALVWMKEKGVVHADIKPANILVSTRTSTSDKIPQLQVLLTDFSSAILSPPSPTRTTTGPSSTTPSTTLGGGTWDFLAPHFLHAATRNAVPTPTTDLWAAAITLLVLAIGESPYACLGGNVFRRRECVGKGDPVGFVGYGERAVRNVARLKGLGGGGMVGIFRRVLGEEKVVVGGERMRVGVEEWRERVGREFEGSGVGGEGGARI</sequence>
<dbReference type="SUPFAM" id="SSF56112">
    <property type="entry name" value="Protein kinase-like (PK-like)"/>
    <property type="match status" value="1"/>
</dbReference>
<gene>
    <name evidence="3" type="ORF">CC80DRAFT_204345</name>
</gene>
<dbReference type="PANTHER" id="PTHR44167:SF24">
    <property type="entry name" value="SERINE_THREONINE-PROTEIN KINASE CHK2"/>
    <property type="match status" value="1"/>
</dbReference>
<feature type="region of interest" description="Disordered" evidence="1">
    <location>
        <begin position="1"/>
        <end position="55"/>
    </location>
</feature>
<organism evidence="3 4">
    <name type="scientific">Byssothecium circinans</name>
    <dbReference type="NCBI Taxonomy" id="147558"/>
    <lineage>
        <taxon>Eukaryota</taxon>
        <taxon>Fungi</taxon>
        <taxon>Dikarya</taxon>
        <taxon>Ascomycota</taxon>
        <taxon>Pezizomycotina</taxon>
        <taxon>Dothideomycetes</taxon>
        <taxon>Pleosporomycetidae</taxon>
        <taxon>Pleosporales</taxon>
        <taxon>Massarineae</taxon>
        <taxon>Massarinaceae</taxon>
        <taxon>Byssothecium</taxon>
    </lineage>
</organism>
<evidence type="ECO:0000259" key="2">
    <source>
        <dbReference type="PROSITE" id="PS50011"/>
    </source>
</evidence>
<keyword evidence="3" id="KW-0808">Transferase</keyword>
<evidence type="ECO:0000313" key="4">
    <source>
        <dbReference type="Proteomes" id="UP000800035"/>
    </source>
</evidence>
<dbReference type="InterPro" id="IPR000719">
    <property type="entry name" value="Prot_kinase_dom"/>
</dbReference>
<dbReference type="GO" id="GO:0005524">
    <property type="term" value="F:ATP binding"/>
    <property type="evidence" value="ECO:0007669"/>
    <property type="project" value="InterPro"/>
</dbReference>
<keyword evidence="4" id="KW-1185">Reference proteome</keyword>
<feature type="compositionally biased region" description="Low complexity" evidence="1">
    <location>
        <begin position="369"/>
        <end position="383"/>
    </location>
</feature>
<dbReference type="InterPro" id="IPR011009">
    <property type="entry name" value="Kinase-like_dom_sf"/>
</dbReference>
<dbReference type="AlphaFoldDB" id="A0A6A5TL92"/>
<dbReference type="GO" id="GO:0005634">
    <property type="term" value="C:nucleus"/>
    <property type="evidence" value="ECO:0007669"/>
    <property type="project" value="TreeGrafter"/>
</dbReference>
<feature type="compositionally biased region" description="Polar residues" evidence="1">
    <location>
        <begin position="89"/>
        <end position="98"/>
    </location>
</feature>
<dbReference type="InterPro" id="IPR008271">
    <property type="entry name" value="Ser/Thr_kinase_AS"/>
</dbReference>
<feature type="region of interest" description="Disordered" evidence="1">
    <location>
        <begin position="196"/>
        <end position="218"/>
    </location>
</feature>